<reference evidence="1" key="1">
    <citation type="submission" date="2020-12" db="EMBL/GenBank/DDBJ databases">
        <title>Oil enriched cultivation method for isolating marine PHA-producing bacteria.</title>
        <authorList>
            <person name="Zheng W."/>
            <person name="Yu S."/>
            <person name="Huang Y."/>
        </authorList>
    </citation>
    <scope>NUCLEOTIDE SEQUENCE</scope>
    <source>
        <strain evidence="1">SY-2-12</strain>
    </source>
</reference>
<comment type="caution">
    <text evidence="1">The sequence shown here is derived from an EMBL/GenBank/DDBJ whole genome shotgun (WGS) entry which is preliminary data.</text>
</comment>
<evidence type="ECO:0000313" key="1">
    <source>
        <dbReference type="EMBL" id="MBN9673397.1"/>
    </source>
</evidence>
<dbReference type="Pfam" id="PF14903">
    <property type="entry name" value="WG_beta_rep"/>
    <property type="match status" value="1"/>
</dbReference>
<proteinExistence type="predicted"/>
<evidence type="ECO:0000313" key="2">
    <source>
        <dbReference type="Proteomes" id="UP000664096"/>
    </source>
</evidence>
<organism evidence="1 2">
    <name type="scientific">Roseibium aggregatum</name>
    <dbReference type="NCBI Taxonomy" id="187304"/>
    <lineage>
        <taxon>Bacteria</taxon>
        <taxon>Pseudomonadati</taxon>
        <taxon>Pseudomonadota</taxon>
        <taxon>Alphaproteobacteria</taxon>
        <taxon>Hyphomicrobiales</taxon>
        <taxon>Stappiaceae</taxon>
        <taxon>Roseibium</taxon>
    </lineage>
</organism>
<protein>
    <submittedName>
        <fullName evidence="1">WG repeat-containing protein</fullName>
    </submittedName>
</protein>
<dbReference type="AlphaFoldDB" id="A0A939EHP8"/>
<name>A0A939EHP8_9HYPH</name>
<dbReference type="RefSeq" id="WP_207143222.1">
    <property type="nucleotide sequence ID" value="NZ_JAEKJZ010000006.1"/>
</dbReference>
<dbReference type="InterPro" id="IPR032774">
    <property type="entry name" value="WG_beta_rep"/>
</dbReference>
<gene>
    <name evidence="1" type="ORF">JF539_23770</name>
</gene>
<accession>A0A939EHP8</accession>
<dbReference type="EMBL" id="JAEKJZ010000006">
    <property type="protein sequence ID" value="MBN9673397.1"/>
    <property type="molecule type" value="Genomic_DNA"/>
</dbReference>
<sequence length="123" mass="13208">MSVSDGLLPPAFASALNLDTHGLGSAICGNHLYFVAPTGKFIRAFIYDNGPDYFSAGEGLARFVSRDGLIGYVDETLEIVIPARYEDAFPFRNGKAKVLTVRGGARLWSWIDETGAQVPPGGQ</sequence>
<dbReference type="Proteomes" id="UP000664096">
    <property type="component" value="Unassembled WGS sequence"/>
</dbReference>